<dbReference type="EMBL" id="UYRT01002477">
    <property type="protein sequence ID" value="VDK31096.1"/>
    <property type="molecule type" value="Genomic_DNA"/>
</dbReference>
<feature type="region of interest" description="Disordered" evidence="1">
    <location>
        <begin position="1"/>
        <end position="22"/>
    </location>
</feature>
<sequence length="74" mass="7925">MDGLESILVSSSASSPTETGHRIMKPTVSLTYHNNQLLNQADHYGGIVLEPASRLFNSPSVILSDFGSVDCKSC</sequence>
<protein>
    <submittedName>
        <fullName evidence="4">Ovule protein</fullName>
    </submittedName>
</protein>
<reference evidence="2 3" key="2">
    <citation type="submission" date="2018-11" db="EMBL/GenBank/DDBJ databases">
        <authorList>
            <consortium name="Pathogen Informatics"/>
        </authorList>
    </citation>
    <scope>NUCLEOTIDE SEQUENCE [LARGE SCALE GENOMIC DNA]</scope>
</reference>
<evidence type="ECO:0000313" key="4">
    <source>
        <dbReference type="WBParaSite" id="GPUH_0000186001-mRNA-1"/>
    </source>
</evidence>
<evidence type="ECO:0000256" key="1">
    <source>
        <dbReference type="SAM" id="MobiDB-lite"/>
    </source>
</evidence>
<evidence type="ECO:0000313" key="2">
    <source>
        <dbReference type="EMBL" id="VDK31096.1"/>
    </source>
</evidence>
<dbReference type="WBParaSite" id="GPUH_0000186001-mRNA-1">
    <property type="protein sequence ID" value="GPUH_0000186001-mRNA-1"/>
    <property type="gene ID" value="GPUH_0000186001"/>
</dbReference>
<dbReference type="Proteomes" id="UP000271098">
    <property type="component" value="Unassembled WGS sequence"/>
</dbReference>
<evidence type="ECO:0000313" key="3">
    <source>
        <dbReference type="Proteomes" id="UP000271098"/>
    </source>
</evidence>
<gene>
    <name evidence="2" type="ORF">GPUH_LOCUS1855</name>
</gene>
<reference evidence="4" key="1">
    <citation type="submission" date="2016-06" db="UniProtKB">
        <authorList>
            <consortium name="WormBaseParasite"/>
        </authorList>
    </citation>
    <scope>IDENTIFICATION</scope>
</reference>
<name>A0A183CZG4_9BILA</name>
<accession>A0A183CZG4</accession>
<organism evidence="4">
    <name type="scientific">Gongylonema pulchrum</name>
    <dbReference type="NCBI Taxonomy" id="637853"/>
    <lineage>
        <taxon>Eukaryota</taxon>
        <taxon>Metazoa</taxon>
        <taxon>Ecdysozoa</taxon>
        <taxon>Nematoda</taxon>
        <taxon>Chromadorea</taxon>
        <taxon>Rhabditida</taxon>
        <taxon>Spirurina</taxon>
        <taxon>Spiruromorpha</taxon>
        <taxon>Spiruroidea</taxon>
        <taxon>Gongylonematidae</taxon>
        <taxon>Gongylonema</taxon>
    </lineage>
</organism>
<proteinExistence type="predicted"/>
<dbReference type="AlphaFoldDB" id="A0A183CZG4"/>
<keyword evidence="3" id="KW-1185">Reference proteome</keyword>